<evidence type="ECO:0000313" key="3">
    <source>
        <dbReference type="Proteomes" id="UP000191554"/>
    </source>
</evidence>
<proteinExistence type="predicted"/>
<reference evidence="2 3" key="1">
    <citation type="submission" date="2017-03" db="EMBL/GenBank/DDBJ databases">
        <title>Genome sequence of Clostridium hungatei DSM 14427.</title>
        <authorList>
            <person name="Poehlein A."/>
            <person name="Daniel R."/>
        </authorList>
    </citation>
    <scope>NUCLEOTIDE SEQUENCE [LARGE SCALE GENOMIC DNA]</scope>
    <source>
        <strain evidence="2 3">DSM 14427</strain>
    </source>
</reference>
<evidence type="ECO:0000313" key="2">
    <source>
        <dbReference type="EMBL" id="OPX41940.1"/>
    </source>
</evidence>
<comment type="caution">
    <text evidence="2">The sequence shown here is derived from an EMBL/GenBank/DDBJ whole genome shotgun (WGS) entry which is preliminary data.</text>
</comment>
<name>A0A1V4SDK6_RUMHU</name>
<gene>
    <name evidence="2" type="ORF">CLHUN_42000</name>
</gene>
<sequence>MHNADYSGDLKKVDSPDPAADKLAERINGESRVRFSNDTTGREFDAISDRYIAQSKPADFKLGSSFRNQAKATFEAASQNGKQPYFHFEGSPSSSVLSKIAEYAFRYGIEPIIDITPLF</sequence>
<keyword evidence="3" id="KW-1185">Reference proteome</keyword>
<organism evidence="2 3">
    <name type="scientific">Ruminiclostridium hungatei</name>
    <name type="common">Clostridium hungatei</name>
    <dbReference type="NCBI Taxonomy" id="48256"/>
    <lineage>
        <taxon>Bacteria</taxon>
        <taxon>Bacillati</taxon>
        <taxon>Bacillota</taxon>
        <taxon>Clostridia</taxon>
        <taxon>Eubacteriales</taxon>
        <taxon>Oscillospiraceae</taxon>
        <taxon>Ruminiclostridium</taxon>
    </lineage>
</organism>
<accession>A0A1V4SDK6</accession>
<protein>
    <recommendedName>
        <fullName evidence="1">Tox-REase-3 domain-containing protein</fullName>
    </recommendedName>
</protein>
<dbReference type="Proteomes" id="UP000191554">
    <property type="component" value="Unassembled WGS sequence"/>
</dbReference>
<feature type="domain" description="Tox-REase-3" evidence="1">
    <location>
        <begin position="10"/>
        <end position="100"/>
    </location>
</feature>
<dbReference type="EMBL" id="MZGX01000040">
    <property type="protein sequence ID" value="OPX41940.1"/>
    <property type="molecule type" value="Genomic_DNA"/>
</dbReference>
<dbReference type="STRING" id="48256.CLHUN_42000"/>
<dbReference type="Pfam" id="PF15647">
    <property type="entry name" value="Tox-REase-3"/>
    <property type="match status" value="1"/>
</dbReference>
<dbReference type="RefSeq" id="WP_207559196.1">
    <property type="nucleotide sequence ID" value="NZ_MZGX01000040.1"/>
</dbReference>
<dbReference type="AlphaFoldDB" id="A0A1V4SDK6"/>
<dbReference type="InterPro" id="IPR028905">
    <property type="entry name" value="Tox-REase-3_dom"/>
</dbReference>
<evidence type="ECO:0000259" key="1">
    <source>
        <dbReference type="Pfam" id="PF15647"/>
    </source>
</evidence>